<dbReference type="Proteomes" id="UP000037751">
    <property type="component" value="Unassembled WGS sequence"/>
</dbReference>
<gene>
    <name evidence="2" type="ORF">Malapachy_3159</name>
</gene>
<feature type="compositionally biased region" description="Polar residues" evidence="1">
    <location>
        <begin position="311"/>
        <end position="321"/>
    </location>
</feature>
<keyword evidence="3" id="KW-1185">Reference proteome</keyword>
<feature type="region of interest" description="Disordered" evidence="1">
    <location>
        <begin position="534"/>
        <end position="592"/>
    </location>
</feature>
<feature type="region of interest" description="Disordered" evidence="1">
    <location>
        <begin position="1"/>
        <end position="211"/>
    </location>
</feature>
<feature type="region of interest" description="Disordered" evidence="1">
    <location>
        <begin position="236"/>
        <end position="258"/>
    </location>
</feature>
<feature type="compositionally biased region" description="Basic and acidic residues" evidence="1">
    <location>
        <begin position="147"/>
        <end position="156"/>
    </location>
</feature>
<dbReference type="AlphaFoldDB" id="A0A0N0RSR2"/>
<feature type="compositionally biased region" description="Basic residues" evidence="1">
    <location>
        <begin position="580"/>
        <end position="592"/>
    </location>
</feature>
<organism evidence="2 3">
    <name type="scientific">Malassezia pachydermatis</name>
    <dbReference type="NCBI Taxonomy" id="77020"/>
    <lineage>
        <taxon>Eukaryota</taxon>
        <taxon>Fungi</taxon>
        <taxon>Dikarya</taxon>
        <taxon>Basidiomycota</taxon>
        <taxon>Ustilaginomycotina</taxon>
        <taxon>Malasseziomycetes</taxon>
        <taxon>Malasseziales</taxon>
        <taxon>Malasseziaceae</taxon>
        <taxon>Malassezia</taxon>
    </lineage>
</organism>
<feature type="region of interest" description="Disordered" evidence="1">
    <location>
        <begin position="279"/>
        <end position="321"/>
    </location>
</feature>
<dbReference type="GeneID" id="28729513"/>
<dbReference type="VEuPathDB" id="FungiDB:Malapachy_3159"/>
<feature type="compositionally biased region" description="Low complexity" evidence="1">
    <location>
        <begin position="431"/>
        <end position="443"/>
    </location>
</feature>
<evidence type="ECO:0000313" key="2">
    <source>
        <dbReference type="EMBL" id="KOS16195.1"/>
    </source>
</evidence>
<feature type="region of interest" description="Disordered" evidence="1">
    <location>
        <begin position="397"/>
        <end position="443"/>
    </location>
</feature>
<feature type="compositionally biased region" description="Low complexity" evidence="1">
    <location>
        <begin position="27"/>
        <end position="38"/>
    </location>
</feature>
<evidence type="ECO:0000256" key="1">
    <source>
        <dbReference type="SAM" id="MobiDB-lite"/>
    </source>
</evidence>
<reference evidence="2 3" key="1">
    <citation type="submission" date="2015-07" db="EMBL/GenBank/DDBJ databases">
        <title>Draft Genome Sequence of Malassezia furfur CBS1878 and Malassezia pachydermatis CBS1879.</title>
        <authorList>
            <person name="Triana S."/>
            <person name="Ohm R."/>
            <person name="Gonzalez A."/>
            <person name="DeCock H."/>
            <person name="Restrepo S."/>
            <person name="Celis A."/>
        </authorList>
    </citation>
    <scope>NUCLEOTIDE SEQUENCE [LARGE SCALE GENOMIC DNA]</scope>
    <source>
        <strain evidence="2 3">CBS 1879</strain>
    </source>
</reference>
<protein>
    <submittedName>
        <fullName evidence="2">Uncharacterized protein</fullName>
    </submittedName>
</protein>
<feature type="compositionally biased region" description="Low complexity" evidence="1">
    <location>
        <begin position="67"/>
        <end position="86"/>
    </location>
</feature>
<name>A0A0N0RSR2_9BASI</name>
<evidence type="ECO:0000313" key="3">
    <source>
        <dbReference type="Proteomes" id="UP000037751"/>
    </source>
</evidence>
<dbReference type="RefSeq" id="XP_017993827.1">
    <property type="nucleotide sequence ID" value="XM_018137637.1"/>
</dbReference>
<dbReference type="OrthoDB" id="3351982at2759"/>
<sequence>MPARSEKKAVVSTPDPLSATPTPPPASSEAPTSEGEAALGPGKRHRRPSTMYKPPEALTAEAKRSHTASPSMSSAAASSPCGSATSVKPKGPKARSKSPTVLPTHVKKEASANDMRTPTKITLRVPPRSVPPPARVDEMHTPATFTRRGERMSEPQRRRHILSSTTSQGMLSPKPVRTATGVWRMSVSALPEQEEDASSSDDDSDDDVDEVDHGMAEVARDAMHMQLAAQAWSLALERSPVPSTMPTEPEGGESEGEEEDFHQAMLRDDELDLLVRTTSPQSSDSDAVWTDGHVTTPASYGTKESPVSEMRSCSPQPVSMTPQESTVFAHALPVPHANPAEGGAHAGLLTLSLPFEMRAPTSAAAGPMPMHETGGRSSPMLDTDGDTPLTPIHTVSVADRENGMGTGSEETRSLGSLPEPTLPSDLLHATVASPSSPVPAPESDVVTMPVVDMASSPDAPLLDATEFAVDDDAGSTPHSPVHLPPQPAAWLHSEPAMHPTPLDDADMDTYFDAPEKIIALTDLDRAWALVHGSSESTTTTSSHHSHDMPPSQKAEDRSPPRLAPRTKRPRVSDSTCVRQPRTRSSRLQRRAA</sequence>
<comment type="caution">
    <text evidence="2">The sequence shown here is derived from an EMBL/GenBank/DDBJ whole genome shotgun (WGS) entry which is preliminary data.</text>
</comment>
<accession>A0A0N0RSR2</accession>
<dbReference type="EMBL" id="LGAV01000001">
    <property type="protein sequence ID" value="KOS16195.1"/>
    <property type="molecule type" value="Genomic_DNA"/>
</dbReference>
<feature type="compositionally biased region" description="Acidic residues" evidence="1">
    <location>
        <begin position="192"/>
        <end position="210"/>
    </location>
</feature>
<proteinExistence type="predicted"/>